<dbReference type="Proteomes" id="UP000198724">
    <property type="component" value="Unassembled WGS sequence"/>
</dbReference>
<evidence type="ECO:0000313" key="1">
    <source>
        <dbReference type="EMBL" id="SFF88943.1"/>
    </source>
</evidence>
<dbReference type="EMBL" id="FOOT01000001">
    <property type="protein sequence ID" value="SFF88943.1"/>
    <property type="molecule type" value="Genomic_DNA"/>
</dbReference>
<name>A0A1I2MBV4_9BACT</name>
<dbReference type="OrthoDB" id="770510at2"/>
<gene>
    <name evidence="1" type="ORF">SAMN05421739_101258</name>
</gene>
<reference evidence="2" key="1">
    <citation type="submission" date="2016-10" db="EMBL/GenBank/DDBJ databases">
        <authorList>
            <person name="Varghese N."/>
            <person name="Submissions S."/>
        </authorList>
    </citation>
    <scope>NUCLEOTIDE SEQUENCE [LARGE SCALE GENOMIC DNA]</scope>
    <source>
        <strain evidence="2">LP51</strain>
    </source>
</reference>
<protein>
    <submittedName>
        <fullName evidence="1">Uncharacterized protein</fullName>
    </submittedName>
</protein>
<proteinExistence type="predicted"/>
<dbReference type="RefSeq" id="WP_092098239.1">
    <property type="nucleotide sequence ID" value="NZ_FOOT01000001.1"/>
</dbReference>
<dbReference type="AlphaFoldDB" id="A0A1I2MBV4"/>
<keyword evidence="2" id="KW-1185">Reference proteome</keyword>
<accession>A0A1I2MBV4</accession>
<organism evidence="1 2">
    <name type="scientific">Pontibacter chinhatensis</name>
    <dbReference type="NCBI Taxonomy" id="1436961"/>
    <lineage>
        <taxon>Bacteria</taxon>
        <taxon>Pseudomonadati</taxon>
        <taxon>Bacteroidota</taxon>
        <taxon>Cytophagia</taxon>
        <taxon>Cytophagales</taxon>
        <taxon>Hymenobacteraceae</taxon>
        <taxon>Pontibacter</taxon>
    </lineage>
</organism>
<sequence length="86" mass="9787">MPLNPKLEKLLAKAYEPNHRHNQKYGGKDITFITNDLGEPVTLFIGKRNEDGSIAGERYVRTIVRQPQGSDILKSHWELKGKVSRS</sequence>
<dbReference type="STRING" id="1436961.SAMN05421739_101258"/>
<evidence type="ECO:0000313" key="2">
    <source>
        <dbReference type="Proteomes" id="UP000198724"/>
    </source>
</evidence>